<feature type="binding site" evidence="6">
    <location>
        <position position="93"/>
    </location>
    <ligand>
        <name>ATP</name>
        <dbReference type="ChEBI" id="CHEBI:30616"/>
    </ligand>
</feature>
<keyword evidence="4" id="KW-0808">Transferase</keyword>
<reference evidence="9 10" key="1">
    <citation type="journal article" date="2015" name="Mol. Biochem. Parasitol.">
        <title>Identification of polymorphic genes for use in assemblage B genotyping assays through comparative genomics of multiple assemblage B Giardia duodenalis isolates.</title>
        <authorList>
            <person name="Wielinga C."/>
            <person name="Thompson R.C."/>
            <person name="Monis P."/>
            <person name="Ryan U."/>
        </authorList>
    </citation>
    <scope>NUCLEOTIDE SEQUENCE [LARGE SCALE GENOMIC DNA]</scope>
    <source>
        <strain evidence="9 10">BAH15c1</strain>
    </source>
</reference>
<keyword evidence="5 9" id="KW-0418">Kinase</keyword>
<accession>A0A132NRF6</accession>
<dbReference type="Pfam" id="PF00334">
    <property type="entry name" value="NDK"/>
    <property type="match status" value="1"/>
</dbReference>
<dbReference type="PRINTS" id="PR01243">
    <property type="entry name" value="NUCDPKINASE"/>
</dbReference>
<dbReference type="SMART" id="SM00562">
    <property type="entry name" value="NDK"/>
    <property type="match status" value="1"/>
</dbReference>
<dbReference type="OrthoDB" id="2162449at2759"/>
<gene>
    <name evidence="9" type="ORF">QR46_3712</name>
</gene>
<dbReference type="InterPro" id="IPR001564">
    <property type="entry name" value="Nucleoside_diP_kinase"/>
</dbReference>
<evidence type="ECO:0000259" key="8">
    <source>
        <dbReference type="SMART" id="SM00562"/>
    </source>
</evidence>
<comment type="cofactor">
    <cofactor evidence="1">
        <name>Mg(2+)</name>
        <dbReference type="ChEBI" id="CHEBI:18420"/>
    </cofactor>
</comment>
<protein>
    <recommendedName>
        <fullName evidence="3">nucleoside-diphosphate kinase</fullName>
        <ecNumber evidence="3">2.7.4.6</ecNumber>
    </recommendedName>
</protein>
<dbReference type="InterPro" id="IPR036850">
    <property type="entry name" value="NDK-like_dom_sf"/>
</dbReference>
<feature type="domain" description="Nucleoside diphosphate kinase-like" evidence="8">
    <location>
        <begin position="3"/>
        <end position="140"/>
    </location>
</feature>
<evidence type="ECO:0000256" key="3">
    <source>
        <dbReference type="ARBA" id="ARBA00012966"/>
    </source>
</evidence>
<proteinExistence type="inferred from homology"/>
<evidence type="ECO:0000256" key="4">
    <source>
        <dbReference type="ARBA" id="ARBA00022679"/>
    </source>
</evidence>
<dbReference type="InterPro" id="IPR034907">
    <property type="entry name" value="NDK-like_dom"/>
</dbReference>
<feature type="active site" description="Pros-phosphohistidine intermediate" evidence="6">
    <location>
        <position position="117"/>
    </location>
</feature>
<evidence type="ECO:0000256" key="6">
    <source>
        <dbReference type="PROSITE-ProRule" id="PRU00706"/>
    </source>
</evidence>
<dbReference type="PANTHER" id="PTHR11349">
    <property type="entry name" value="NUCLEOSIDE DIPHOSPHATE KINASE"/>
    <property type="match status" value="1"/>
</dbReference>
<dbReference type="VEuPathDB" id="GiardiaDB:QR46_3712"/>
<evidence type="ECO:0000256" key="5">
    <source>
        <dbReference type="ARBA" id="ARBA00022777"/>
    </source>
</evidence>
<evidence type="ECO:0000256" key="2">
    <source>
        <dbReference type="ARBA" id="ARBA00008142"/>
    </source>
</evidence>
<evidence type="ECO:0000313" key="9">
    <source>
        <dbReference type="EMBL" id="KWX12302.1"/>
    </source>
</evidence>
<dbReference type="GO" id="GO:0006228">
    <property type="term" value="P:UTP biosynthetic process"/>
    <property type="evidence" value="ECO:0007669"/>
    <property type="project" value="InterPro"/>
</dbReference>
<dbReference type="PROSITE" id="PS51374">
    <property type="entry name" value="NDPK_LIKE"/>
    <property type="match status" value="1"/>
</dbReference>
<organism evidence="9 10">
    <name type="scientific">Giardia duodenalis assemblage B</name>
    <dbReference type="NCBI Taxonomy" id="1394984"/>
    <lineage>
        <taxon>Eukaryota</taxon>
        <taxon>Metamonada</taxon>
        <taxon>Diplomonadida</taxon>
        <taxon>Hexamitidae</taxon>
        <taxon>Giardiinae</taxon>
        <taxon>Giardia</taxon>
    </lineage>
</organism>
<sequence>MARERTFLMVKPDGVQRGLVGEIISRFERRGFKLVAMKFFVPSKNLVEEHYKEHAARPFFAGLCKFLSSGPVCAMVWEGANVVSISRTMMGVTKPAESAPGTIRGDFGIDVGRNIIHGSANLEDAAREIALWFKSEEIASWSCSLESHIYE</sequence>
<dbReference type="Proteomes" id="UP000070089">
    <property type="component" value="Unassembled WGS sequence"/>
</dbReference>
<comment type="similarity">
    <text evidence="2 6 7">Belongs to the NDK family.</text>
</comment>
<evidence type="ECO:0000313" key="10">
    <source>
        <dbReference type="Proteomes" id="UP000070089"/>
    </source>
</evidence>
<dbReference type="EC" id="2.7.4.6" evidence="3"/>
<feature type="binding site" evidence="6">
    <location>
        <position position="104"/>
    </location>
    <ligand>
        <name>ATP</name>
        <dbReference type="ChEBI" id="CHEBI:30616"/>
    </ligand>
</feature>
<dbReference type="FunFam" id="3.30.70.141:FF:000026">
    <property type="entry name" value="Nucleoside diphosphate kinase"/>
    <property type="match status" value="1"/>
</dbReference>
<comment type="caution">
    <text evidence="9">The sequence shown here is derived from an EMBL/GenBank/DDBJ whole genome shotgun (WGS) entry which is preliminary data.</text>
</comment>
<dbReference type="GO" id="GO:0006183">
    <property type="term" value="P:GTP biosynthetic process"/>
    <property type="evidence" value="ECO:0007669"/>
    <property type="project" value="InterPro"/>
</dbReference>
<feature type="binding site" evidence="6">
    <location>
        <position position="59"/>
    </location>
    <ligand>
        <name>ATP</name>
        <dbReference type="ChEBI" id="CHEBI:30616"/>
    </ligand>
</feature>
<feature type="binding site" evidence="6">
    <location>
        <position position="87"/>
    </location>
    <ligand>
        <name>ATP</name>
        <dbReference type="ChEBI" id="CHEBI:30616"/>
    </ligand>
</feature>
<dbReference type="GO" id="GO:0004550">
    <property type="term" value="F:nucleoside diphosphate kinase activity"/>
    <property type="evidence" value="ECO:0007669"/>
    <property type="project" value="UniProtKB-EC"/>
</dbReference>
<dbReference type="HAMAP" id="MF_00451">
    <property type="entry name" value="NDP_kinase"/>
    <property type="match status" value="1"/>
</dbReference>
<dbReference type="NCBIfam" id="NF001908">
    <property type="entry name" value="PRK00668.1"/>
    <property type="match status" value="1"/>
</dbReference>
<dbReference type="GO" id="GO:0006241">
    <property type="term" value="P:CTP biosynthetic process"/>
    <property type="evidence" value="ECO:0007669"/>
    <property type="project" value="InterPro"/>
</dbReference>
<dbReference type="SUPFAM" id="SSF54919">
    <property type="entry name" value="Nucleoside diphosphate kinase, NDK"/>
    <property type="match status" value="1"/>
</dbReference>
<name>A0A132NRF6_GIAIN</name>
<dbReference type="Gene3D" id="3.30.70.141">
    <property type="entry name" value="Nucleoside diphosphate kinase-like domain"/>
    <property type="match status" value="1"/>
</dbReference>
<evidence type="ECO:0000256" key="7">
    <source>
        <dbReference type="RuleBase" id="RU004011"/>
    </source>
</evidence>
<dbReference type="EMBL" id="JXTI01000124">
    <property type="protein sequence ID" value="KWX12302.1"/>
    <property type="molecule type" value="Genomic_DNA"/>
</dbReference>
<feature type="binding site" evidence="6">
    <location>
        <position position="11"/>
    </location>
    <ligand>
        <name>ATP</name>
        <dbReference type="ChEBI" id="CHEBI:30616"/>
    </ligand>
</feature>
<evidence type="ECO:0000256" key="1">
    <source>
        <dbReference type="ARBA" id="ARBA00001946"/>
    </source>
</evidence>
<dbReference type="AlphaFoldDB" id="A0A132NRF6"/>
<feature type="binding site" evidence="6">
    <location>
        <position position="114"/>
    </location>
    <ligand>
        <name>ATP</name>
        <dbReference type="ChEBI" id="CHEBI:30616"/>
    </ligand>
</feature>
<dbReference type="CDD" id="cd04413">
    <property type="entry name" value="NDPk_I"/>
    <property type="match status" value="1"/>
</dbReference>